<dbReference type="Pfam" id="PF00534">
    <property type="entry name" value="Glycos_transf_1"/>
    <property type="match status" value="1"/>
</dbReference>
<dbReference type="PANTHER" id="PTHR45947:SF13">
    <property type="entry name" value="TRANSFERASE"/>
    <property type="match status" value="1"/>
</dbReference>
<evidence type="ECO:0000259" key="1">
    <source>
        <dbReference type="Pfam" id="PF00534"/>
    </source>
</evidence>
<dbReference type="SUPFAM" id="SSF53756">
    <property type="entry name" value="UDP-Glycosyltransferase/glycogen phosphorylase"/>
    <property type="match status" value="1"/>
</dbReference>
<dbReference type="PANTHER" id="PTHR45947">
    <property type="entry name" value="SULFOQUINOVOSYL TRANSFERASE SQD2"/>
    <property type="match status" value="1"/>
</dbReference>
<dbReference type="CDD" id="cd03823">
    <property type="entry name" value="GT4_ExpE7-like"/>
    <property type="match status" value="1"/>
</dbReference>
<feature type="domain" description="Glycosyltransferase subfamily 4-like N-terminal" evidence="2">
    <location>
        <begin position="19"/>
        <end position="216"/>
    </location>
</feature>
<dbReference type="InterPro" id="IPR028098">
    <property type="entry name" value="Glyco_trans_4-like_N"/>
</dbReference>
<protein>
    <submittedName>
        <fullName evidence="3">Glycosyltransferase family 4 protein</fullName>
    </submittedName>
</protein>
<accession>A0ABU1FDG2</accession>
<dbReference type="Pfam" id="PF13439">
    <property type="entry name" value="Glyco_transf_4"/>
    <property type="match status" value="1"/>
</dbReference>
<proteinExistence type="predicted"/>
<dbReference type="InterPro" id="IPR001296">
    <property type="entry name" value="Glyco_trans_1"/>
</dbReference>
<evidence type="ECO:0000313" key="4">
    <source>
        <dbReference type="Proteomes" id="UP001247754"/>
    </source>
</evidence>
<gene>
    <name evidence="3" type="ORF">RGD00_17635</name>
</gene>
<organism evidence="3 4">
    <name type="scientific">Ruixingdingia sedimenti</name>
    <dbReference type="NCBI Taxonomy" id="3073604"/>
    <lineage>
        <taxon>Bacteria</taxon>
        <taxon>Pseudomonadati</taxon>
        <taxon>Pseudomonadota</taxon>
        <taxon>Alphaproteobacteria</taxon>
        <taxon>Rhodobacterales</taxon>
        <taxon>Paracoccaceae</taxon>
        <taxon>Ruixingdingia</taxon>
    </lineage>
</organism>
<keyword evidence="4" id="KW-1185">Reference proteome</keyword>
<reference evidence="3 4" key="1">
    <citation type="submission" date="2023-09" db="EMBL/GenBank/DDBJ databases">
        <title>Xinfangfangia sedmenti sp. nov., isolated the sedment.</title>
        <authorList>
            <person name="Xu L."/>
        </authorList>
    </citation>
    <scope>NUCLEOTIDE SEQUENCE [LARGE SCALE GENOMIC DNA]</scope>
    <source>
        <strain evidence="3 4">LG-4</strain>
    </source>
</reference>
<sequence length="412" mass="46989">MTAHRILTIAHGHPDFSKGGGELAAYNLHRAYSAAPGVEATWFLARAERGRGPSGRIVHRRENEFLWEQGMRSFHEMKALNQFELHGYFTELIQTLKPTVVHVHHYVFMGLEFLRIIKKIDPSIKLVMTLHEYIAICANSGQMVKTGTNRLCYASGYDDCHQCFPDKTPEDFWLRRHFFVKYFDLVDQFVAPSDFLRQRYIDWGLAPERIVTIENGQPRRDPLPPRPLAPGETRNRFAYFGQINQFKGIEILLRGLAGMTRTERKGIVLEIHGANLDVQTQDFQDRINALRAPLEAERTLYWIGPYEPRQMTDRLRNIDWVVVPSIWWENSPLVIQEAFAHGRPVIASDIGGMAEKVVNGVNGRHVDVGNAHAWGQTMKSVAADTVQWDRLHQGISPPLSHEDCAAAHLALV</sequence>
<dbReference type="Gene3D" id="3.40.50.2000">
    <property type="entry name" value="Glycogen Phosphorylase B"/>
    <property type="match status" value="2"/>
</dbReference>
<dbReference type="Proteomes" id="UP001247754">
    <property type="component" value="Unassembled WGS sequence"/>
</dbReference>
<feature type="domain" description="Glycosyl transferase family 1" evidence="1">
    <location>
        <begin position="229"/>
        <end position="384"/>
    </location>
</feature>
<evidence type="ECO:0000313" key="3">
    <source>
        <dbReference type="EMBL" id="MDR5654437.1"/>
    </source>
</evidence>
<name>A0ABU1FDG2_9RHOB</name>
<comment type="caution">
    <text evidence="3">The sequence shown here is derived from an EMBL/GenBank/DDBJ whole genome shotgun (WGS) entry which is preliminary data.</text>
</comment>
<dbReference type="InterPro" id="IPR050194">
    <property type="entry name" value="Glycosyltransferase_grp1"/>
</dbReference>
<dbReference type="EMBL" id="JAVKPH010000026">
    <property type="protein sequence ID" value="MDR5654437.1"/>
    <property type="molecule type" value="Genomic_DNA"/>
</dbReference>
<evidence type="ECO:0000259" key="2">
    <source>
        <dbReference type="Pfam" id="PF13439"/>
    </source>
</evidence>
<dbReference type="RefSeq" id="WP_310458594.1">
    <property type="nucleotide sequence ID" value="NZ_JAVKPH010000026.1"/>
</dbReference>